<dbReference type="CDD" id="cd00657">
    <property type="entry name" value="Ferritin_like"/>
    <property type="match status" value="1"/>
</dbReference>
<evidence type="ECO:0000259" key="1">
    <source>
        <dbReference type="Pfam" id="PF02915"/>
    </source>
</evidence>
<comment type="caution">
    <text evidence="2">The sequence shown here is derived from an EMBL/GenBank/DDBJ whole genome shotgun (WGS) entry which is preliminary data.</text>
</comment>
<dbReference type="RefSeq" id="WP_163249500.1">
    <property type="nucleotide sequence ID" value="NZ_SXDP01000008.1"/>
</dbReference>
<dbReference type="GO" id="GO:0016491">
    <property type="term" value="F:oxidoreductase activity"/>
    <property type="evidence" value="ECO:0007669"/>
    <property type="project" value="InterPro"/>
</dbReference>
<dbReference type="EMBL" id="SXDP01000008">
    <property type="protein sequence ID" value="NEZ47503.1"/>
    <property type="molecule type" value="Genomic_DNA"/>
</dbReference>
<dbReference type="AlphaFoldDB" id="A0A6M0RBA8"/>
<sequence length="171" mass="20554">MSYTTLRQPQGFPFCFTNLLREAMIAEIVAINDYAHHIANSNIKELNDLWHHIMQEEKRHFGMFLELLRKYDPTEYQHYKQVKSELNLTNKCPKFPEYRPKYNEQLILNNVRSDIKGELEAIILYEDEVLHIKHKDIVDTFMEVISEEKEHTEELTLFLTKYDKDKYNNIS</sequence>
<proteinExistence type="predicted"/>
<dbReference type="SUPFAM" id="SSF47240">
    <property type="entry name" value="Ferritin-like"/>
    <property type="match status" value="1"/>
</dbReference>
<feature type="domain" description="Rubrerythrin diiron-binding" evidence="1">
    <location>
        <begin position="19"/>
        <end position="155"/>
    </location>
</feature>
<gene>
    <name evidence="2" type="ORF">FDF74_09900</name>
</gene>
<dbReference type="Proteomes" id="UP000473885">
    <property type="component" value="Unassembled WGS sequence"/>
</dbReference>
<dbReference type="Pfam" id="PF02915">
    <property type="entry name" value="Rubrerythrin"/>
    <property type="match status" value="1"/>
</dbReference>
<protein>
    <submittedName>
        <fullName evidence="2">Ferritin-like domain-containing protein</fullName>
    </submittedName>
</protein>
<dbReference type="GO" id="GO:0046872">
    <property type="term" value="F:metal ion binding"/>
    <property type="evidence" value="ECO:0007669"/>
    <property type="project" value="InterPro"/>
</dbReference>
<accession>A0A6M0RBA8</accession>
<evidence type="ECO:0000313" key="3">
    <source>
        <dbReference type="Proteomes" id="UP000473885"/>
    </source>
</evidence>
<dbReference type="Gene3D" id="6.10.140.1960">
    <property type="match status" value="2"/>
</dbReference>
<dbReference type="InterPro" id="IPR009078">
    <property type="entry name" value="Ferritin-like_SF"/>
</dbReference>
<name>A0A6M0RBA8_9CLOT</name>
<organism evidence="2 3">
    <name type="scientific">Clostridium niameyense</name>
    <dbReference type="NCBI Taxonomy" id="1622073"/>
    <lineage>
        <taxon>Bacteria</taxon>
        <taxon>Bacillati</taxon>
        <taxon>Bacillota</taxon>
        <taxon>Clostridia</taxon>
        <taxon>Eubacteriales</taxon>
        <taxon>Clostridiaceae</taxon>
        <taxon>Clostridium</taxon>
    </lineage>
</organism>
<keyword evidence="3" id="KW-1185">Reference proteome</keyword>
<evidence type="ECO:0000313" key="2">
    <source>
        <dbReference type="EMBL" id="NEZ47503.1"/>
    </source>
</evidence>
<reference evidence="2 3" key="1">
    <citation type="submission" date="2019-04" db="EMBL/GenBank/DDBJ databases">
        <title>Genome sequencing of Clostridium botulinum Groups I-IV and Clostridium butyricum.</title>
        <authorList>
            <person name="Brunt J."/>
            <person name="Van Vliet A.H.M."/>
            <person name="Stringer S.C."/>
            <person name="Carter A.T."/>
            <person name="Peck M.W."/>
        </authorList>
    </citation>
    <scope>NUCLEOTIDE SEQUENCE [LARGE SCALE GENOMIC DNA]</scope>
    <source>
        <strain evidence="2 3">IFR 18/094</strain>
    </source>
</reference>
<dbReference type="InterPro" id="IPR003251">
    <property type="entry name" value="Rr_diiron-bd_dom"/>
</dbReference>